<evidence type="ECO:0000313" key="1">
    <source>
        <dbReference type="EMBL" id="KAK4100079.1"/>
    </source>
</evidence>
<evidence type="ECO:0000313" key="2">
    <source>
        <dbReference type="Proteomes" id="UP001305647"/>
    </source>
</evidence>
<dbReference type="EMBL" id="MU863644">
    <property type="protein sequence ID" value="KAK4100079.1"/>
    <property type="molecule type" value="Genomic_DNA"/>
</dbReference>
<name>A0AAN6T0Z8_9PEZI</name>
<organism evidence="1 2">
    <name type="scientific">Parathielavia hyrcaniae</name>
    <dbReference type="NCBI Taxonomy" id="113614"/>
    <lineage>
        <taxon>Eukaryota</taxon>
        <taxon>Fungi</taxon>
        <taxon>Dikarya</taxon>
        <taxon>Ascomycota</taxon>
        <taxon>Pezizomycotina</taxon>
        <taxon>Sordariomycetes</taxon>
        <taxon>Sordariomycetidae</taxon>
        <taxon>Sordariales</taxon>
        <taxon>Chaetomiaceae</taxon>
        <taxon>Parathielavia</taxon>
    </lineage>
</organism>
<proteinExistence type="predicted"/>
<reference evidence="1" key="2">
    <citation type="submission" date="2023-05" db="EMBL/GenBank/DDBJ databases">
        <authorList>
            <consortium name="Lawrence Berkeley National Laboratory"/>
            <person name="Steindorff A."/>
            <person name="Hensen N."/>
            <person name="Bonometti L."/>
            <person name="Westerberg I."/>
            <person name="Brannstrom I.O."/>
            <person name="Guillou S."/>
            <person name="Cros-Aarteil S."/>
            <person name="Calhoun S."/>
            <person name="Haridas S."/>
            <person name="Kuo A."/>
            <person name="Mondo S."/>
            <person name="Pangilinan J."/>
            <person name="Riley R."/>
            <person name="Labutti K."/>
            <person name="Andreopoulos B."/>
            <person name="Lipzen A."/>
            <person name="Chen C."/>
            <person name="Yanf M."/>
            <person name="Daum C."/>
            <person name="Ng V."/>
            <person name="Clum A."/>
            <person name="Ohm R."/>
            <person name="Martin F."/>
            <person name="Silar P."/>
            <person name="Natvig D."/>
            <person name="Lalanne C."/>
            <person name="Gautier V."/>
            <person name="Ament-Velasquez S.L."/>
            <person name="Kruys A."/>
            <person name="Hutchinson M.I."/>
            <person name="Powell A.J."/>
            <person name="Barry K."/>
            <person name="Miller A.N."/>
            <person name="Grigoriev I.V."/>
            <person name="Debuchy R."/>
            <person name="Gladieux P."/>
            <person name="Thoren M.H."/>
            <person name="Johannesson H."/>
        </authorList>
    </citation>
    <scope>NUCLEOTIDE SEQUENCE</scope>
    <source>
        <strain evidence="1">CBS 757.83</strain>
    </source>
</reference>
<keyword evidence="2" id="KW-1185">Reference proteome</keyword>
<gene>
    <name evidence="1" type="ORF">N658DRAFT_146380</name>
</gene>
<accession>A0AAN6T0Z8</accession>
<protein>
    <submittedName>
        <fullName evidence="1">Uncharacterized protein</fullName>
    </submittedName>
</protein>
<dbReference type="AlphaFoldDB" id="A0AAN6T0Z8"/>
<dbReference type="Proteomes" id="UP001305647">
    <property type="component" value="Unassembled WGS sequence"/>
</dbReference>
<sequence length="161" mass="17826">MFRGSCQGFQSGVGVGRGSPRPLQGSARYSEPFGFTEPHPVVKINLQESLSVVWDRDSSQLSVTLSVTGTTAWSGQPAHTYGIAQREQDYLSNVWACDQVLCRCEPSARSVQRSGTWHIHDVRIRGLRGQIHGSDPWPRYRSRNPVTLSLNGESPIVRCTS</sequence>
<reference evidence="1" key="1">
    <citation type="journal article" date="2023" name="Mol. Phylogenet. Evol.">
        <title>Genome-scale phylogeny and comparative genomics of the fungal order Sordariales.</title>
        <authorList>
            <person name="Hensen N."/>
            <person name="Bonometti L."/>
            <person name="Westerberg I."/>
            <person name="Brannstrom I.O."/>
            <person name="Guillou S."/>
            <person name="Cros-Aarteil S."/>
            <person name="Calhoun S."/>
            <person name="Haridas S."/>
            <person name="Kuo A."/>
            <person name="Mondo S."/>
            <person name="Pangilinan J."/>
            <person name="Riley R."/>
            <person name="LaButti K."/>
            <person name="Andreopoulos B."/>
            <person name="Lipzen A."/>
            <person name="Chen C."/>
            <person name="Yan M."/>
            <person name="Daum C."/>
            <person name="Ng V."/>
            <person name="Clum A."/>
            <person name="Steindorff A."/>
            <person name="Ohm R.A."/>
            <person name="Martin F."/>
            <person name="Silar P."/>
            <person name="Natvig D.O."/>
            <person name="Lalanne C."/>
            <person name="Gautier V."/>
            <person name="Ament-Velasquez S.L."/>
            <person name="Kruys A."/>
            <person name="Hutchinson M.I."/>
            <person name="Powell A.J."/>
            <person name="Barry K."/>
            <person name="Miller A.N."/>
            <person name="Grigoriev I.V."/>
            <person name="Debuchy R."/>
            <person name="Gladieux P."/>
            <person name="Hiltunen Thoren M."/>
            <person name="Johannesson H."/>
        </authorList>
    </citation>
    <scope>NUCLEOTIDE SEQUENCE</scope>
    <source>
        <strain evidence="1">CBS 757.83</strain>
    </source>
</reference>
<comment type="caution">
    <text evidence="1">The sequence shown here is derived from an EMBL/GenBank/DDBJ whole genome shotgun (WGS) entry which is preliminary data.</text>
</comment>